<dbReference type="STRING" id="158607.A0A2P5HF29"/>
<protein>
    <submittedName>
        <fullName evidence="1">Uncharacterized protein</fullName>
    </submittedName>
</protein>
<evidence type="ECO:0000313" key="2">
    <source>
        <dbReference type="Proteomes" id="UP000094444"/>
    </source>
</evidence>
<dbReference type="Proteomes" id="UP000094444">
    <property type="component" value="Unassembled WGS sequence"/>
</dbReference>
<dbReference type="OrthoDB" id="5272418at2759"/>
<gene>
    <name evidence="1" type="ORF">DHEL01_v212757</name>
</gene>
<comment type="caution">
    <text evidence="1">The sequence shown here is derived from an EMBL/GenBank/DDBJ whole genome shotgun (WGS) entry which is preliminary data.</text>
</comment>
<reference evidence="1" key="1">
    <citation type="submission" date="2017-09" db="EMBL/GenBank/DDBJ databases">
        <title>Polyketide synthases of a Diaporthe helianthi virulent isolate.</title>
        <authorList>
            <person name="Baroncelli R."/>
        </authorList>
    </citation>
    <scope>NUCLEOTIDE SEQUENCE [LARGE SCALE GENOMIC DNA]</scope>
    <source>
        <strain evidence="1">7/96</strain>
    </source>
</reference>
<evidence type="ECO:0000313" key="1">
    <source>
        <dbReference type="EMBL" id="POS68850.1"/>
    </source>
</evidence>
<dbReference type="EMBL" id="MAVT02003043">
    <property type="protein sequence ID" value="POS68850.1"/>
    <property type="molecule type" value="Genomic_DNA"/>
</dbReference>
<dbReference type="AlphaFoldDB" id="A0A2P5HF29"/>
<proteinExistence type="predicted"/>
<dbReference type="PANTHER" id="PTHR35605">
    <property type="entry name" value="ECP2 EFFECTOR PROTEIN DOMAIN-CONTAINING PROTEIN-RELATED"/>
    <property type="match status" value="1"/>
</dbReference>
<accession>A0A2P5HF29</accession>
<dbReference type="PANTHER" id="PTHR35605:SF1">
    <property type="entry name" value="ECP2 EFFECTOR PROTEIN DOMAIN-CONTAINING PROTEIN-RELATED"/>
    <property type="match status" value="1"/>
</dbReference>
<name>A0A2P5HF29_DIAHE</name>
<keyword evidence="2" id="KW-1185">Reference proteome</keyword>
<dbReference type="InParanoid" id="A0A2P5HF29"/>
<sequence>MNKWTKDPDINRDSVPQLEHDSNLTDGRLICDFPGSIAAKMLAIQDGIYSLHKYPGKSGLSPGPGSCARISCASKSSIWCCNDHDDVFELDSFSFIADGANNFNFNCIVDRTEDETPEVLIWTIGQIFFNKWNVVIRGDEDDC</sequence>
<organism evidence="1 2">
    <name type="scientific">Diaporthe helianthi</name>
    <dbReference type="NCBI Taxonomy" id="158607"/>
    <lineage>
        <taxon>Eukaryota</taxon>
        <taxon>Fungi</taxon>
        <taxon>Dikarya</taxon>
        <taxon>Ascomycota</taxon>
        <taxon>Pezizomycotina</taxon>
        <taxon>Sordariomycetes</taxon>
        <taxon>Sordariomycetidae</taxon>
        <taxon>Diaporthales</taxon>
        <taxon>Diaporthaceae</taxon>
        <taxon>Diaporthe</taxon>
    </lineage>
</organism>